<feature type="transmembrane region" description="Helical" evidence="7">
    <location>
        <begin position="116"/>
        <end position="135"/>
    </location>
</feature>
<dbReference type="KEGG" id="lmu:LBLM1_00565"/>
<dbReference type="CDD" id="cd17394">
    <property type="entry name" value="MFS_FucP_like"/>
    <property type="match status" value="1"/>
</dbReference>
<dbReference type="PROSITE" id="PS50850">
    <property type="entry name" value="MFS"/>
    <property type="match status" value="1"/>
</dbReference>
<evidence type="ECO:0000256" key="6">
    <source>
        <dbReference type="ARBA" id="ARBA00023136"/>
    </source>
</evidence>
<keyword evidence="6 7" id="KW-0472">Membrane</keyword>
<feature type="transmembrane region" description="Helical" evidence="7">
    <location>
        <begin position="355"/>
        <end position="376"/>
    </location>
</feature>
<dbReference type="AlphaFoldDB" id="A0A0D4CHY9"/>
<sequence length="452" mass="50097">MQNSKNSDKGQSWLQLPDGYLDKTPMFQFLLVCLIFPLWGAAASLNDILITQFKTVFTLNDTATAFVQSAFYGGYFLMAIPASRIVKKASYKVAILVGLMFYIIGCSLFFPASRIATYSVFLVAIFAIAVGLSFLETSCDTYASMMGPRNTANQRLNFAQTLTPLGDILGIVLGKYLIFGEGGNLADKVAHMSKAEAHAYNLHMLQLTLRPYKFILAILIVIFIVLLLTKMPRAKATAGTGAEGKEAQPSLGETIHYLTHNKRFMMGVGAQFVYAGMQTTVWSFTIRLALKVMHGISDSEASTFMIYSYVAWFVGKLVANWFMNRYSITKVLTWFSALGMVCLVIAFTVPNATAVYAAIATSFFFGPEWPTIYAHTLDQIHEKKYTETGGAFIVMSLIGGAIVPAIQGRVSDLSGSMQFSFIVPAICFAIITIYFWNEHRYEKAHPEEVQEH</sequence>
<dbReference type="InterPro" id="IPR020846">
    <property type="entry name" value="MFS_dom"/>
</dbReference>
<feature type="transmembrane region" description="Helical" evidence="7">
    <location>
        <begin position="388"/>
        <end position="406"/>
    </location>
</feature>
<feature type="transmembrane region" description="Helical" evidence="7">
    <location>
        <begin position="65"/>
        <end position="86"/>
    </location>
</feature>
<dbReference type="GO" id="GO:0015535">
    <property type="term" value="F:fucose:proton symporter activity"/>
    <property type="evidence" value="ECO:0007669"/>
    <property type="project" value="InterPro"/>
</dbReference>
<evidence type="ECO:0000256" key="1">
    <source>
        <dbReference type="ARBA" id="ARBA00004429"/>
    </source>
</evidence>
<evidence type="ECO:0000256" key="7">
    <source>
        <dbReference type="SAM" id="Phobius"/>
    </source>
</evidence>
<accession>A0A0D4CHY9</accession>
<dbReference type="Proteomes" id="UP000003645">
    <property type="component" value="Chromosome"/>
</dbReference>
<feature type="transmembrane region" description="Helical" evidence="7">
    <location>
        <begin position="212"/>
        <end position="229"/>
    </location>
</feature>
<dbReference type="InterPro" id="IPR036259">
    <property type="entry name" value="MFS_trans_sf"/>
</dbReference>
<comment type="subcellular location">
    <subcellularLocation>
        <location evidence="1">Cell inner membrane</location>
        <topology evidence="1">Multi-pass membrane protein</topology>
    </subcellularLocation>
</comment>
<keyword evidence="10" id="KW-1185">Reference proteome</keyword>
<evidence type="ECO:0000259" key="8">
    <source>
        <dbReference type="PROSITE" id="PS50850"/>
    </source>
</evidence>
<organism evidence="9 10">
    <name type="scientific">Limosilactobacillus mucosae LM1</name>
    <dbReference type="NCBI Taxonomy" id="1130798"/>
    <lineage>
        <taxon>Bacteria</taxon>
        <taxon>Bacillati</taxon>
        <taxon>Bacillota</taxon>
        <taxon>Bacilli</taxon>
        <taxon>Lactobacillales</taxon>
        <taxon>Lactobacillaceae</taxon>
        <taxon>Limosilactobacillus</taxon>
    </lineage>
</organism>
<dbReference type="HOGENOM" id="CLU_028452_0_1_9"/>
<dbReference type="PANTHER" id="PTHR43702:SF11">
    <property type="entry name" value="L-FUCOSE-PROTON SYMPORTER"/>
    <property type="match status" value="1"/>
</dbReference>
<dbReference type="EMBL" id="CP011013">
    <property type="protein sequence ID" value="AJT49743.1"/>
    <property type="molecule type" value="Genomic_DNA"/>
</dbReference>
<protein>
    <submittedName>
        <fullName evidence="9">Sugar:proton symporter</fullName>
    </submittedName>
</protein>
<keyword evidence="4 7" id="KW-0812">Transmembrane</keyword>
<evidence type="ECO:0000313" key="10">
    <source>
        <dbReference type="Proteomes" id="UP000003645"/>
    </source>
</evidence>
<feature type="transmembrane region" description="Helical" evidence="7">
    <location>
        <begin position="418"/>
        <end position="436"/>
    </location>
</feature>
<name>A0A0D4CHY9_LIMMU</name>
<proteinExistence type="predicted"/>
<gene>
    <name evidence="9" type="ORF">LBLM1_00565</name>
</gene>
<dbReference type="NCBIfam" id="TIGR00885">
    <property type="entry name" value="fucP"/>
    <property type="match status" value="1"/>
</dbReference>
<evidence type="ECO:0000256" key="3">
    <source>
        <dbReference type="ARBA" id="ARBA00022475"/>
    </source>
</evidence>
<feature type="transmembrane region" description="Helical" evidence="7">
    <location>
        <begin position="156"/>
        <end position="178"/>
    </location>
</feature>
<keyword evidence="3" id="KW-1003">Cell membrane</keyword>
<dbReference type="InterPro" id="IPR011701">
    <property type="entry name" value="MFS"/>
</dbReference>
<keyword evidence="5 7" id="KW-1133">Transmembrane helix</keyword>
<keyword evidence="2" id="KW-0813">Transport</keyword>
<feature type="transmembrane region" description="Helical" evidence="7">
    <location>
        <begin position="331"/>
        <end position="349"/>
    </location>
</feature>
<dbReference type="InterPro" id="IPR050375">
    <property type="entry name" value="MFS_TsgA-like"/>
</dbReference>
<evidence type="ECO:0000256" key="2">
    <source>
        <dbReference type="ARBA" id="ARBA00022448"/>
    </source>
</evidence>
<feature type="transmembrane region" description="Helical" evidence="7">
    <location>
        <begin position="93"/>
        <end position="110"/>
    </location>
</feature>
<dbReference type="GO" id="GO:0005886">
    <property type="term" value="C:plasma membrane"/>
    <property type="evidence" value="ECO:0007669"/>
    <property type="project" value="UniProtKB-SubCell"/>
</dbReference>
<dbReference type="RefSeq" id="WP_006500759.1">
    <property type="nucleotide sequence ID" value="NZ_CP011013.1"/>
</dbReference>
<dbReference type="STRING" id="1130798.LBLM1_00565"/>
<feature type="domain" description="Major facilitator superfamily (MFS) profile" evidence="8">
    <location>
        <begin position="28"/>
        <end position="443"/>
    </location>
</feature>
<feature type="transmembrane region" description="Helical" evidence="7">
    <location>
        <begin position="26"/>
        <end position="45"/>
    </location>
</feature>
<dbReference type="SUPFAM" id="SSF103473">
    <property type="entry name" value="MFS general substrate transporter"/>
    <property type="match status" value="1"/>
</dbReference>
<evidence type="ECO:0000313" key="9">
    <source>
        <dbReference type="EMBL" id="AJT49743.1"/>
    </source>
</evidence>
<dbReference type="Pfam" id="PF07690">
    <property type="entry name" value="MFS_1"/>
    <property type="match status" value="1"/>
</dbReference>
<feature type="transmembrane region" description="Helical" evidence="7">
    <location>
        <begin position="302"/>
        <end position="319"/>
    </location>
</feature>
<evidence type="ECO:0000256" key="5">
    <source>
        <dbReference type="ARBA" id="ARBA00022989"/>
    </source>
</evidence>
<dbReference type="PANTHER" id="PTHR43702">
    <property type="entry name" value="L-FUCOSE-PROTON SYMPORTER"/>
    <property type="match status" value="1"/>
</dbReference>
<dbReference type="Gene3D" id="1.20.1250.20">
    <property type="entry name" value="MFS general substrate transporter like domains"/>
    <property type="match status" value="2"/>
</dbReference>
<evidence type="ECO:0000256" key="4">
    <source>
        <dbReference type="ARBA" id="ARBA00022692"/>
    </source>
</evidence>
<dbReference type="InterPro" id="IPR005275">
    <property type="entry name" value="Lfuc_symporter_FucP"/>
</dbReference>
<dbReference type="OrthoDB" id="9795150at2"/>
<feature type="transmembrane region" description="Helical" evidence="7">
    <location>
        <begin position="272"/>
        <end position="290"/>
    </location>
</feature>
<reference evidence="9 10" key="1">
    <citation type="journal article" date="2012" name="J. Bacteriol.">
        <title>Genome sequence of Lactobacillus mucosae LM1, isolated from piglet feces.</title>
        <authorList>
            <person name="Lee J.H."/>
            <person name="Valeriano V.D."/>
            <person name="Shin Y.R."/>
            <person name="Chae J.P."/>
            <person name="Kim G.B."/>
            <person name="Ham J.S."/>
            <person name="Chun J."/>
            <person name="Kang D.K."/>
        </authorList>
    </citation>
    <scope>NUCLEOTIDE SEQUENCE [LARGE SCALE GENOMIC DNA]</scope>
    <source>
        <strain evidence="9 10">LM1</strain>
    </source>
</reference>